<protein>
    <submittedName>
        <fullName evidence="2">Endonuclease domain-containing protein</fullName>
    </submittedName>
</protein>
<dbReference type="PANTHER" id="PTHR38590">
    <property type="entry name" value="BLL0828 PROTEIN"/>
    <property type="match status" value="1"/>
</dbReference>
<dbReference type="AlphaFoldDB" id="A0A552UJK3"/>
<evidence type="ECO:0000313" key="2">
    <source>
        <dbReference type="EMBL" id="TRW18416.1"/>
    </source>
</evidence>
<sequence>MRNAPTPAEKKLWGHLRASRLDGVKFSRQIAIGPFIADFCARSRKLIVEVDGSQHGEIEDVRRTRWLEREGYIVVRFTNRQVLVETEGVLMVIVAACRDCPPLTPPVPGGESASVEVSPDIELPY</sequence>
<dbReference type="Proteomes" id="UP000317894">
    <property type="component" value="Unassembled WGS sequence"/>
</dbReference>
<dbReference type="OrthoDB" id="9798754at2"/>
<comment type="caution">
    <text evidence="2">The sequence shown here is derived from an EMBL/GenBank/DDBJ whole genome shotgun (WGS) entry which is preliminary data.</text>
</comment>
<dbReference type="CDD" id="cd01038">
    <property type="entry name" value="Endonuclease_DUF559"/>
    <property type="match status" value="1"/>
</dbReference>
<keyword evidence="3" id="KW-1185">Reference proteome</keyword>
<dbReference type="InterPro" id="IPR011335">
    <property type="entry name" value="Restrct_endonuc-II-like"/>
</dbReference>
<dbReference type="GO" id="GO:0004519">
    <property type="term" value="F:endonuclease activity"/>
    <property type="evidence" value="ECO:0007669"/>
    <property type="project" value="UniProtKB-KW"/>
</dbReference>
<dbReference type="EMBL" id="VJWA01000001">
    <property type="protein sequence ID" value="TRW18416.1"/>
    <property type="molecule type" value="Genomic_DNA"/>
</dbReference>
<proteinExistence type="predicted"/>
<reference evidence="2 3" key="1">
    <citation type="submission" date="2019-07" db="EMBL/GenBank/DDBJ databases">
        <title>Novel species isolated from glacier.</title>
        <authorList>
            <person name="Liu Q."/>
            <person name="Xin Y.-H."/>
        </authorList>
    </citation>
    <scope>NUCLEOTIDE SEQUENCE [LARGE SCALE GENOMIC DNA]</scope>
    <source>
        <strain evidence="2 3">LB1R16</strain>
    </source>
</reference>
<dbReference type="InterPro" id="IPR047216">
    <property type="entry name" value="Endonuclease_DUF559_bact"/>
</dbReference>
<dbReference type="InterPro" id="IPR007569">
    <property type="entry name" value="DUF559"/>
</dbReference>
<dbReference type="SUPFAM" id="SSF52980">
    <property type="entry name" value="Restriction endonuclease-like"/>
    <property type="match status" value="1"/>
</dbReference>
<keyword evidence="2" id="KW-0255">Endonuclease</keyword>
<feature type="domain" description="DUF559" evidence="1">
    <location>
        <begin position="1"/>
        <end position="97"/>
    </location>
</feature>
<evidence type="ECO:0000313" key="3">
    <source>
        <dbReference type="Proteomes" id="UP000317894"/>
    </source>
</evidence>
<gene>
    <name evidence="2" type="ORF">FMM06_05980</name>
</gene>
<accession>A0A552UJK3</accession>
<organism evidence="2 3">
    <name type="scientific">Glacieibacterium frigidum</name>
    <dbReference type="NCBI Taxonomy" id="2593303"/>
    <lineage>
        <taxon>Bacteria</taxon>
        <taxon>Pseudomonadati</taxon>
        <taxon>Pseudomonadota</taxon>
        <taxon>Alphaproteobacteria</taxon>
        <taxon>Sphingomonadales</taxon>
        <taxon>Sphingosinicellaceae</taxon>
        <taxon>Glacieibacterium</taxon>
    </lineage>
</organism>
<dbReference type="Pfam" id="PF04480">
    <property type="entry name" value="DUF559"/>
    <property type="match status" value="1"/>
</dbReference>
<dbReference type="PANTHER" id="PTHR38590:SF1">
    <property type="entry name" value="BLL0828 PROTEIN"/>
    <property type="match status" value="1"/>
</dbReference>
<keyword evidence="2" id="KW-0378">Hydrolase</keyword>
<evidence type="ECO:0000259" key="1">
    <source>
        <dbReference type="Pfam" id="PF04480"/>
    </source>
</evidence>
<keyword evidence="2" id="KW-0540">Nuclease</keyword>
<dbReference type="Gene3D" id="3.40.960.10">
    <property type="entry name" value="VSR Endonuclease"/>
    <property type="match status" value="1"/>
</dbReference>
<name>A0A552UJK3_9SPHN</name>